<reference evidence="1 2" key="1">
    <citation type="submission" date="2019-10" db="EMBL/GenBank/DDBJ databases">
        <title>Nocardia macrotermitis sp. nov. and Nocardia aurantia sp. nov., isolated from the gut of fungus growing-termite Macrotermes natalensis.</title>
        <authorList>
            <person name="Benndorf R."/>
            <person name="Schwitalla J."/>
            <person name="Martin K."/>
            <person name="De Beer W."/>
            <person name="Kaster A.-K."/>
            <person name="Vollmers J."/>
            <person name="Poulsen M."/>
            <person name="Beemelmanns C."/>
        </authorList>
    </citation>
    <scope>NUCLEOTIDE SEQUENCE [LARGE SCALE GENOMIC DNA]</scope>
    <source>
        <strain evidence="1 2">RB20</strain>
    </source>
</reference>
<protein>
    <submittedName>
        <fullName evidence="1">Uncharacterized protein</fullName>
    </submittedName>
</protein>
<dbReference type="AlphaFoldDB" id="A0A7K0DAQ1"/>
<evidence type="ECO:0000313" key="1">
    <source>
        <dbReference type="EMBL" id="MQY22797.1"/>
    </source>
</evidence>
<name>A0A7K0DAQ1_9NOCA</name>
<comment type="caution">
    <text evidence="1">The sequence shown here is derived from an EMBL/GenBank/DDBJ whole genome shotgun (WGS) entry which is preliminary data.</text>
</comment>
<dbReference type="Proteomes" id="UP000438448">
    <property type="component" value="Unassembled WGS sequence"/>
</dbReference>
<evidence type="ECO:0000313" key="2">
    <source>
        <dbReference type="Proteomes" id="UP000438448"/>
    </source>
</evidence>
<organism evidence="1 2">
    <name type="scientific">Nocardia macrotermitis</name>
    <dbReference type="NCBI Taxonomy" id="2585198"/>
    <lineage>
        <taxon>Bacteria</taxon>
        <taxon>Bacillati</taxon>
        <taxon>Actinomycetota</taxon>
        <taxon>Actinomycetes</taxon>
        <taxon>Mycobacteriales</taxon>
        <taxon>Nocardiaceae</taxon>
        <taxon>Nocardia</taxon>
    </lineage>
</organism>
<keyword evidence="2" id="KW-1185">Reference proteome</keyword>
<dbReference type="EMBL" id="WEGK01000015">
    <property type="protein sequence ID" value="MQY22797.1"/>
    <property type="molecule type" value="Genomic_DNA"/>
</dbReference>
<sequence>MPTKRENSRRRRAPFREPVTLILIVCGGEATEPLYFNGLRRHLRNSAIKASVVVRSD</sequence>
<accession>A0A7K0DAQ1</accession>
<gene>
    <name evidence="1" type="ORF">NRB20_59190</name>
</gene>
<proteinExistence type="predicted"/>